<organism evidence="3 4">
    <name type="scientific">Rhizoctonia solani</name>
    <dbReference type="NCBI Taxonomy" id="456999"/>
    <lineage>
        <taxon>Eukaryota</taxon>
        <taxon>Fungi</taxon>
        <taxon>Dikarya</taxon>
        <taxon>Basidiomycota</taxon>
        <taxon>Agaricomycotina</taxon>
        <taxon>Agaricomycetes</taxon>
        <taxon>Cantharellales</taxon>
        <taxon>Ceratobasidiaceae</taxon>
        <taxon>Rhizoctonia</taxon>
    </lineage>
</organism>
<evidence type="ECO:0000313" key="3">
    <source>
        <dbReference type="EMBL" id="CAE6427924.1"/>
    </source>
</evidence>
<keyword evidence="2" id="KW-0472">Membrane</keyword>
<sequence>MSYADVARQNAGDPSEQPRPDPSLLTTEQDVSGGSLPDISRNVNVAPSDFKSNPQTVTSETTPAHQGDSDDDDGQGNRPGSAKRRAAKERARKGLHDAEEEGLHLWNQFKERILRPSTAGGIIGVVNVGLLAFIGRELYTKPHLRRDTRSLGMTVAAAGALLGLEGALADAYVKTPAGQKEKERAKKEGAAIYRHTREVVLRPGVLGGLVGLLNLGILGGVGYAAYSNWDKPRWDRRTVSAISIGLLSLVAGEGFLGERYAEKEYPKRK</sequence>
<feature type="transmembrane region" description="Helical" evidence="2">
    <location>
        <begin position="154"/>
        <end position="173"/>
    </location>
</feature>
<name>A0A8H2XJ18_9AGAM</name>
<evidence type="ECO:0000313" key="4">
    <source>
        <dbReference type="Proteomes" id="UP000663888"/>
    </source>
</evidence>
<proteinExistence type="predicted"/>
<evidence type="ECO:0000256" key="1">
    <source>
        <dbReference type="SAM" id="MobiDB-lite"/>
    </source>
</evidence>
<feature type="region of interest" description="Disordered" evidence="1">
    <location>
        <begin position="1"/>
        <end position="96"/>
    </location>
</feature>
<feature type="transmembrane region" description="Helical" evidence="2">
    <location>
        <begin position="113"/>
        <end position="134"/>
    </location>
</feature>
<feature type="compositionally biased region" description="Polar residues" evidence="1">
    <location>
        <begin position="41"/>
        <end position="64"/>
    </location>
</feature>
<feature type="transmembrane region" description="Helical" evidence="2">
    <location>
        <begin position="238"/>
        <end position="257"/>
    </location>
</feature>
<keyword evidence="2" id="KW-0812">Transmembrane</keyword>
<reference evidence="3" key="1">
    <citation type="submission" date="2021-01" db="EMBL/GenBank/DDBJ databases">
        <authorList>
            <person name="Kaushik A."/>
        </authorList>
    </citation>
    <scope>NUCLEOTIDE SEQUENCE</scope>
    <source>
        <strain evidence="3">AG4-R118</strain>
    </source>
</reference>
<feature type="transmembrane region" description="Helical" evidence="2">
    <location>
        <begin position="204"/>
        <end position="226"/>
    </location>
</feature>
<evidence type="ECO:0008006" key="5">
    <source>
        <dbReference type="Google" id="ProtNLM"/>
    </source>
</evidence>
<dbReference type="EMBL" id="CAJMWX010000761">
    <property type="protein sequence ID" value="CAE6427924.1"/>
    <property type="molecule type" value="Genomic_DNA"/>
</dbReference>
<protein>
    <recommendedName>
        <fullName evidence="5">Mitochondrial outer membrane protein OM14 C-terminal domain-containing protein</fullName>
    </recommendedName>
</protein>
<keyword evidence="2" id="KW-1133">Transmembrane helix</keyword>
<dbReference type="Proteomes" id="UP000663888">
    <property type="component" value="Unassembled WGS sequence"/>
</dbReference>
<evidence type="ECO:0000256" key="2">
    <source>
        <dbReference type="SAM" id="Phobius"/>
    </source>
</evidence>
<accession>A0A8H2XJ18</accession>
<comment type="caution">
    <text evidence="3">The sequence shown here is derived from an EMBL/GenBank/DDBJ whole genome shotgun (WGS) entry which is preliminary data.</text>
</comment>
<gene>
    <name evidence="3" type="ORF">RDB_LOCUS30954</name>
</gene>
<dbReference type="AlphaFoldDB" id="A0A8H2XJ18"/>